<dbReference type="InterPro" id="IPR032675">
    <property type="entry name" value="LRR_dom_sf"/>
</dbReference>
<proteinExistence type="predicted"/>
<sequence>MGPKKKGKGKKGKKGKVKADPGWARTIEWGYWSRPYESMPSAAVKPAFGVIREEFLEAVKELDMIWSKTLTEDFLVELFSIPRPNLEIFCIRGAYLLKRFVLSPYEVLTGLKRLDIGCMDELQFVLIQCKSLEWLSLARSKSLTKALVEAENLQELVIDNCLKLASLMVWSSQMKSITGLDDSKKLEVLYLDCPTLVNFKRPKLYVVPKPKVFHPTLLALRKWEDKQEPIPDQEFGLLAKDLVVDDDALREDIVYPNVPRFPRTHLQGF</sequence>
<accession>A0A8T0GDY3</accession>
<dbReference type="SUPFAM" id="SSF52047">
    <property type="entry name" value="RNI-like"/>
    <property type="match status" value="1"/>
</dbReference>
<evidence type="ECO:0000313" key="1">
    <source>
        <dbReference type="EMBL" id="KAG0557240.1"/>
    </source>
</evidence>
<reference evidence="1 2" key="1">
    <citation type="submission" date="2020-06" db="EMBL/GenBank/DDBJ databases">
        <title>WGS assembly of Ceratodon purpureus strain R40.</title>
        <authorList>
            <person name="Carey S.B."/>
            <person name="Jenkins J."/>
            <person name="Shu S."/>
            <person name="Lovell J.T."/>
            <person name="Sreedasyam A."/>
            <person name="Maumus F."/>
            <person name="Tiley G.P."/>
            <person name="Fernandez-Pozo N."/>
            <person name="Barry K."/>
            <person name="Chen C."/>
            <person name="Wang M."/>
            <person name="Lipzen A."/>
            <person name="Daum C."/>
            <person name="Saski C.A."/>
            <person name="Payton A.C."/>
            <person name="Mcbreen J.C."/>
            <person name="Conrad R.E."/>
            <person name="Kollar L.M."/>
            <person name="Olsson S."/>
            <person name="Huttunen S."/>
            <person name="Landis J.B."/>
            <person name="Wickett N.J."/>
            <person name="Johnson M.G."/>
            <person name="Rensing S.A."/>
            <person name="Grimwood J."/>
            <person name="Schmutz J."/>
            <person name="Mcdaniel S.F."/>
        </authorList>
    </citation>
    <scope>NUCLEOTIDE SEQUENCE [LARGE SCALE GENOMIC DNA]</scope>
    <source>
        <strain evidence="1 2">R40</strain>
    </source>
</reference>
<keyword evidence="2" id="KW-1185">Reference proteome</keyword>
<dbReference type="Proteomes" id="UP000822688">
    <property type="component" value="Chromosome 11"/>
</dbReference>
<dbReference type="AlphaFoldDB" id="A0A8T0GDY3"/>
<dbReference type="EMBL" id="CM026432">
    <property type="protein sequence ID" value="KAG0557240.1"/>
    <property type="molecule type" value="Genomic_DNA"/>
</dbReference>
<protein>
    <submittedName>
        <fullName evidence="1">Uncharacterized protein</fullName>
    </submittedName>
</protein>
<evidence type="ECO:0000313" key="2">
    <source>
        <dbReference type="Proteomes" id="UP000822688"/>
    </source>
</evidence>
<comment type="caution">
    <text evidence="1">The sequence shown here is derived from an EMBL/GenBank/DDBJ whole genome shotgun (WGS) entry which is preliminary data.</text>
</comment>
<gene>
    <name evidence="1" type="ORF">KC19_11G112800</name>
</gene>
<organism evidence="1 2">
    <name type="scientific">Ceratodon purpureus</name>
    <name type="common">Fire moss</name>
    <name type="synonym">Dicranum purpureum</name>
    <dbReference type="NCBI Taxonomy" id="3225"/>
    <lineage>
        <taxon>Eukaryota</taxon>
        <taxon>Viridiplantae</taxon>
        <taxon>Streptophyta</taxon>
        <taxon>Embryophyta</taxon>
        <taxon>Bryophyta</taxon>
        <taxon>Bryophytina</taxon>
        <taxon>Bryopsida</taxon>
        <taxon>Dicranidae</taxon>
        <taxon>Pseudoditrichales</taxon>
        <taxon>Ditrichaceae</taxon>
        <taxon>Ceratodon</taxon>
    </lineage>
</organism>
<dbReference type="Gene3D" id="3.80.10.10">
    <property type="entry name" value="Ribonuclease Inhibitor"/>
    <property type="match status" value="1"/>
</dbReference>
<name>A0A8T0GDY3_CERPU</name>